<keyword evidence="3" id="KW-0509">mRNA transport</keyword>
<evidence type="ECO:0000256" key="6">
    <source>
        <dbReference type="ARBA" id="ARBA00023132"/>
    </source>
</evidence>
<feature type="region of interest" description="Disordered" evidence="9">
    <location>
        <begin position="1"/>
        <end position="23"/>
    </location>
</feature>
<evidence type="ECO:0000256" key="3">
    <source>
        <dbReference type="ARBA" id="ARBA00022816"/>
    </source>
</evidence>
<organism evidence="10">
    <name type="scientific">Cyprideis torosa</name>
    <dbReference type="NCBI Taxonomy" id="163714"/>
    <lineage>
        <taxon>Eukaryota</taxon>
        <taxon>Metazoa</taxon>
        <taxon>Ecdysozoa</taxon>
        <taxon>Arthropoda</taxon>
        <taxon>Crustacea</taxon>
        <taxon>Oligostraca</taxon>
        <taxon>Ostracoda</taxon>
        <taxon>Podocopa</taxon>
        <taxon>Podocopida</taxon>
        <taxon>Cytherocopina</taxon>
        <taxon>Cytheroidea</taxon>
        <taxon>Cytherideidae</taxon>
        <taxon>Cyprideis</taxon>
    </lineage>
</organism>
<name>A0A7R8WBG0_9CRUS</name>
<evidence type="ECO:0000256" key="8">
    <source>
        <dbReference type="RuleBase" id="RU365072"/>
    </source>
</evidence>
<evidence type="ECO:0000256" key="5">
    <source>
        <dbReference type="ARBA" id="ARBA00023010"/>
    </source>
</evidence>
<dbReference type="PANTHER" id="PTHR13003">
    <property type="entry name" value="NUP107-RELATED"/>
    <property type="match status" value="1"/>
</dbReference>
<evidence type="ECO:0000256" key="9">
    <source>
        <dbReference type="SAM" id="MobiDB-lite"/>
    </source>
</evidence>
<evidence type="ECO:0000256" key="7">
    <source>
        <dbReference type="ARBA" id="ARBA00023242"/>
    </source>
</evidence>
<proteinExistence type="inferred from homology"/>
<keyword evidence="7 8" id="KW-0539">Nucleus</keyword>
<evidence type="ECO:0000313" key="10">
    <source>
        <dbReference type="EMBL" id="CAD7228534.1"/>
    </source>
</evidence>
<keyword evidence="8" id="KW-0472">Membrane</keyword>
<dbReference type="GO" id="GO:0006406">
    <property type="term" value="P:mRNA export from nucleus"/>
    <property type="evidence" value="ECO:0007669"/>
    <property type="project" value="TreeGrafter"/>
</dbReference>
<dbReference type="GO" id="GO:0006606">
    <property type="term" value="P:protein import into nucleus"/>
    <property type="evidence" value="ECO:0007669"/>
    <property type="project" value="TreeGrafter"/>
</dbReference>
<keyword evidence="2 8" id="KW-0813">Transport</keyword>
<gene>
    <name evidence="10" type="ORF">CTOB1V02_LOCUS6415</name>
</gene>
<dbReference type="Pfam" id="PF04121">
    <property type="entry name" value="Nup84_Nup100"/>
    <property type="match status" value="1"/>
</dbReference>
<protein>
    <recommendedName>
        <fullName evidence="8">Nuclear pore complex protein</fullName>
    </recommendedName>
</protein>
<dbReference type="GO" id="GO:0000973">
    <property type="term" value="P:post-transcriptional tethering of RNA polymerase II gene DNA at nuclear periphery"/>
    <property type="evidence" value="ECO:0007669"/>
    <property type="project" value="TreeGrafter"/>
</dbReference>
<dbReference type="GO" id="GO:0017056">
    <property type="term" value="F:structural constituent of nuclear pore"/>
    <property type="evidence" value="ECO:0007669"/>
    <property type="project" value="UniProtKB-UniRule"/>
</dbReference>
<accession>A0A7R8WBG0</accession>
<dbReference type="PANTHER" id="PTHR13003:SF2">
    <property type="entry name" value="NUCLEAR PORE COMPLEX PROTEIN NUP107"/>
    <property type="match status" value="1"/>
</dbReference>
<feature type="compositionally biased region" description="Polar residues" evidence="9">
    <location>
        <begin position="9"/>
        <end position="22"/>
    </location>
</feature>
<keyword evidence="4" id="KW-0653">Protein transport</keyword>
<comment type="subunit">
    <text evidence="8">Part of the nuclear pore complex (NPC).</text>
</comment>
<reference evidence="10" key="1">
    <citation type="submission" date="2020-11" db="EMBL/GenBank/DDBJ databases">
        <authorList>
            <person name="Tran Van P."/>
        </authorList>
    </citation>
    <scope>NUCLEOTIDE SEQUENCE</scope>
</reference>
<evidence type="ECO:0000256" key="1">
    <source>
        <dbReference type="ARBA" id="ARBA00009510"/>
    </source>
</evidence>
<dbReference type="AlphaFoldDB" id="A0A7R8WBG0"/>
<comment type="subcellular location">
    <subcellularLocation>
        <location evidence="8">Nucleus</location>
        <location evidence="8">Nuclear pore complex</location>
    </subcellularLocation>
    <subcellularLocation>
        <location evidence="8">Nucleus membrane</location>
    </subcellularLocation>
</comment>
<dbReference type="OrthoDB" id="3098at2759"/>
<comment type="function">
    <text evidence="8">Functions as a component of the nuclear pore complex (NPC).</text>
</comment>
<dbReference type="GO" id="GO:0031080">
    <property type="term" value="C:nuclear pore outer ring"/>
    <property type="evidence" value="ECO:0007669"/>
    <property type="project" value="TreeGrafter"/>
</dbReference>
<evidence type="ECO:0000256" key="4">
    <source>
        <dbReference type="ARBA" id="ARBA00022927"/>
    </source>
</evidence>
<keyword evidence="6 8" id="KW-0906">Nuclear pore complex</keyword>
<evidence type="ECO:0000256" key="2">
    <source>
        <dbReference type="ARBA" id="ARBA00022448"/>
    </source>
</evidence>
<feature type="non-terminal residue" evidence="10">
    <location>
        <position position="185"/>
    </location>
</feature>
<dbReference type="EMBL" id="OB661579">
    <property type="protein sequence ID" value="CAD7228534.1"/>
    <property type="molecule type" value="Genomic_DNA"/>
</dbReference>
<dbReference type="GO" id="GO:0031965">
    <property type="term" value="C:nuclear membrane"/>
    <property type="evidence" value="ECO:0007669"/>
    <property type="project" value="UniProtKB-SubCell"/>
</dbReference>
<sequence>MSVAYPRESFQQRSETSAILSHSSDRRTQNSTFCALEATTTFVEADYKTPSDLVVDFFNLGQSHKSIFQSIDLVYGYIDALSRVITSLKKANTRVPQAPIAEQAKSLRDEQITWQLIAVLLQERKSEQDIELDDEGGTLSEARAARQIYRESPALREAQRIVEWAEGSLEEDPSKTIGTAIGKSG</sequence>
<comment type="similarity">
    <text evidence="1 8">Belongs to the nucleoporin Nup84/Nup107 family.</text>
</comment>
<keyword evidence="5 8" id="KW-0811">Translocation</keyword>
<dbReference type="InterPro" id="IPR007252">
    <property type="entry name" value="Nup84/Nup107"/>
</dbReference>